<name>A0AAI9ZPI7_9PEZI</name>
<dbReference type="GeneID" id="85477412"/>
<comment type="caution">
    <text evidence="2">The sequence shown here is derived from an EMBL/GenBank/DDBJ whole genome shotgun (WGS) entry which is preliminary data.</text>
</comment>
<keyword evidence="1" id="KW-0732">Signal</keyword>
<dbReference type="PANTHER" id="PTHR35605:SF1">
    <property type="entry name" value="ECP2 EFFECTOR PROTEIN DOMAIN-CONTAINING PROTEIN-RELATED"/>
    <property type="match status" value="1"/>
</dbReference>
<protein>
    <recommendedName>
        <fullName evidence="4">Secreted protein</fullName>
    </recommendedName>
</protein>
<dbReference type="PANTHER" id="PTHR35605">
    <property type="entry name" value="ECP2 EFFECTOR PROTEIN DOMAIN-CONTAINING PROTEIN-RELATED"/>
    <property type="match status" value="1"/>
</dbReference>
<organism evidence="2 3">
    <name type="scientific">Colletotrichum phormii</name>
    <dbReference type="NCBI Taxonomy" id="359342"/>
    <lineage>
        <taxon>Eukaryota</taxon>
        <taxon>Fungi</taxon>
        <taxon>Dikarya</taxon>
        <taxon>Ascomycota</taxon>
        <taxon>Pezizomycotina</taxon>
        <taxon>Sordariomycetes</taxon>
        <taxon>Hypocreomycetidae</taxon>
        <taxon>Glomerellales</taxon>
        <taxon>Glomerellaceae</taxon>
        <taxon>Colletotrichum</taxon>
        <taxon>Colletotrichum acutatum species complex</taxon>
    </lineage>
</organism>
<sequence>MRASLLYLVSLATYCYIPKGYGLFIPEWEFQTLEGENITIKGTVQEVYAALGSLNLQIAQMNGFDLGATSDDARSGVEKRATFPRVDCQTLEEGQTDAYNETIDYLRGVKGKPRNSAGPRECGRVSCSWQSATFWCNDDTKPKELSSFGEIADGVAAIYKDCTDTELFFWFSSGGAYTSDDWSVRYQWAQC</sequence>
<accession>A0AAI9ZPI7</accession>
<feature type="chain" id="PRO_5042611089" description="Secreted protein" evidence="1">
    <location>
        <begin position="23"/>
        <end position="191"/>
    </location>
</feature>
<dbReference type="EMBL" id="JAHMHQ010000012">
    <property type="protein sequence ID" value="KAK1635779.1"/>
    <property type="molecule type" value="Genomic_DNA"/>
</dbReference>
<evidence type="ECO:0008006" key="4">
    <source>
        <dbReference type="Google" id="ProtNLM"/>
    </source>
</evidence>
<feature type="signal peptide" evidence="1">
    <location>
        <begin position="1"/>
        <end position="22"/>
    </location>
</feature>
<reference evidence="2" key="1">
    <citation type="submission" date="2021-06" db="EMBL/GenBank/DDBJ databases">
        <title>Comparative genomics, transcriptomics and evolutionary studies reveal genomic signatures of adaptation to plant cell wall in hemibiotrophic fungi.</title>
        <authorList>
            <consortium name="DOE Joint Genome Institute"/>
            <person name="Baroncelli R."/>
            <person name="Diaz J.F."/>
            <person name="Benocci T."/>
            <person name="Peng M."/>
            <person name="Battaglia E."/>
            <person name="Haridas S."/>
            <person name="Andreopoulos W."/>
            <person name="Labutti K."/>
            <person name="Pangilinan J."/>
            <person name="Floch G.L."/>
            <person name="Makela M.R."/>
            <person name="Henrissat B."/>
            <person name="Grigoriev I.V."/>
            <person name="Crouch J.A."/>
            <person name="De Vries R.P."/>
            <person name="Sukno S.A."/>
            <person name="Thon M.R."/>
        </authorList>
    </citation>
    <scope>NUCLEOTIDE SEQUENCE</scope>
    <source>
        <strain evidence="2">CBS 102054</strain>
    </source>
</reference>
<proteinExistence type="predicted"/>
<dbReference type="RefSeq" id="XP_060444386.1">
    <property type="nucleotide sequence ID" value="XM_060592550.1"/>
</dbReference>
<evidence type="ECO:0000313" key="3">
    <source>
        <dbReference type="Proteomes" id="UP001243989"/>
    </source>
</evidence>
<dbReference type="Proteomes" id="UP001243989">
    <property type="component" value="Unassembled WGS sequence"/>
</dbReference>
<dbReference type="AlphaFoldDB" id="A0AAI9ZPI7"/>
<gene>
    <name evidence="2" type="ORF">BDP81DRAFT_450632</name>
</gene>
<keyword evidence="3" id="KW-1185">Reference proteome</keyword>
<evidence type="ECO:0000256" key="1">
    <source>
        <dbReference type="SAM" id="SignalP"/>
    </source>
</evidence>
<evidence type="ECO:0000313" key="2">
    <source>
        <dbReference type="EMBL" id="KAK1635779.1"/>
    </source>
</evidence>